<dbReference type="PANTHER" id="PTHR32089">
    <property type="entry name" value="METHYL-ACCEPTING CHEMOTAXIS PROTEIN MCPB"/>
    <property type="match status" value="1"/>
</dbReference>
<dbReference type="Pfam" id="PF00015">
    <property type="entry name" value="MCPsignal"/>
    <property type="match status" value="1"/>
</dbReference>
<dbReference type="EMBL" id="FNYH01000006">
    <property type="protein sequence ID" value="SEI63151.1"/>
    <property type="molecule type" value="Genomic_DNA"/>
</dbReference>
<name>A0A1H6S5C5_9GAMM</name>
<keyword evidence="6" id="KW-0812">Transmembrane</keyword>
<feature type="chain" id="PRO_5017307557" evidence="7">
    <location>
        <begin position="24"/>
        <end position="540"/>
    </location>
</feature>
<keyword evidence="11" id="KW-1185">Reference proteome</keyword>
<evidence type="ECO:0000256" key="7">
    <source>
        <dbReference type="SAM" id="SignalP"/>
    </source>
</evidence>
<keyword evidence="6" id="KW-0472">Membrane</keyword>
<evidence type="ECO:0000259" key="8">
    <source>
        <dbReference type="PROSITE" id="PS50111"/>
    </source>
</evidence>
<keyword evidence="5" id="KW-0175">Coiled coil</keyword>
<dbReference type="PROSITE" id="PS50885">
    <property type="entry name" value="HAMP"/>
    <property type="match status" value="1"/>
</dbReference>
<feature type="domain" description="Methyl-accepting transducer" evidence="8">
    <location>
        <begin position="282"/>
        <end position="525"/>
    </location>
</feature>
<keyword evidence="7" id="KW-0732">Signal</keyword>
<evidence type="ECO:0000256" key="2">
    <source>
        <dbReference type="ARBA" id="ARBA00023224"/>
    </source>
</evidence>
<dbReference type="Gene3D" id="1.10.287.950">
    <property type="entry name" value="Methyl-accepting chemotaxis protein"/>
    <property type="match status" value="1"/>
</dbReference>
<evidence type="ECO:0000256" key="3">
    <source>
        <dbReference type="ARBA" id="ARBA00029447"/>
    </source>
</evidence>
<sequence length="540" mass="60425">MFTSLKSRLLTAFFILNALSVFAYTSYSYQIRSTDLYQAIDEQLILAAHAGAFITDTRLYQAVAAGDFSKTTSDQLQSRIYQLLEHHPIQYVYTLIERQGKFYFVLDTPDPEEYDAKVFPDPLPLYEEPSQALIRAFQSQTPVFDEYTDEWGHFRSVFIRHQTPEGYTFVAGADISINHLNQELLVTLLTSAGIGIFIFIFSSACIYLLIHHLLKPLGQAQTIIREVAQTRNLTLRTQAGQDEIGLLLQDFNFLMQELQQTLAQTTQGAWHTASISEQLKSSSQQINQSAISIVSALDQVRLESETNASLLQQSYQQLTETVTQVLDAVQDLDQSQAAIQHMAQQIQYSTQVHTQLAEDLDQLAQEAQEVNQVLDSINEIAEQTNLLALNAAIEAARAGEQGRGFAVVADEVRKLAQRTQTSLQQTRTILDHILQAITQVSGKMQAACTEHQALLGHSAQACTRIDTSTQAMHHTQYQVQTTSQHLTQVVQANTQVLQQMTHIEQHTQENSTSIEQISSAADQLQTSATALKQQLAKFTC</sequence>
<dbReference type="InterPro" id="IPR004089">
    <property type="entry name" value="MCPsignal_dom"/>
</dbReference>
<dbReference type="SMART" id="SM00304">
    <property type="entry name" value="HAMP"/>
    <property type="match status" value="1"/>
</dbReference>
<dbReference type="OrthoDB" id="8613753at2"/>
<dbReference type="RefSeq" id="WP_093309327.1">
    <property type="nucleotide sequence ID" value="NZ_FNYH01000006.1"/>
</dbReference>
<dbReference type="GO" id="GO:0007165">
    <property type="term" value="P:signal transduction"/>
    <property type="evidence" value="ECO:0007669"/>
    <property type="project" value="UniProtKB-KW"/>
</dbReference>
<gene>
    <name evidence="10" type="ORF">SAMN05421831_1065</name>
</gene>
<dbReference type="Proteomes" id="UP000242999">
    <property type="component" value="Unassembled WGS sequence"/>
</dbReference>
<protein>
    <submittedName>
        <fullName evidence="10">Methyl-accepting chemotaxis protein</fullName>
    </submittedName>
</protein>
<dbReference type="PROSITE" id="PS50111">
    <property type="entry name" value="CHEMOTAXIS_TRANSDUC_2"/>
    <property type="match status" value="1"/>
</dbReference>
<dbReference type="GO" id="GO:0016020">
    <property type="term" value="C:membrane"/>
    <property type="evidence" value="ECO:0007669"/>
    <property type="project" value="UniProtKB-SubCell"/>
</dbReference>
<dbReference type="AlphaFoldDB" id="A0A1H6S5C5"/>
<comment type="subcellular location">
    <subcellularLocation>
        <location evidence="1">Membrane</location>
    </subcellularLocation>
</comment>
<feature type="transmembrane region" description="Helical" evidence="6">
    <location>
        <begin position="184"/>
        <end position="210"/>
    </location>
</feature>
<dbReference type="SMART" id="SM00283">
    <property type="entry name" value="MA"/>
    <property type="match status" value="1"/>
</dbReference>
<comment type="similarity">
    <text evidence="3">Belongs to the methyl-accepting chemotaxis (MCP) protein family.</text>
</comment>
<evidence type="ECO:0000256" key="1">
    <source>
        <dbReference type="ARBA" id="ARBA00004370"/>
    </source>
</evidence>
<organism evidence="10 11">
    <name type="scientific">Allopseudospirillum japonicum</name>
    <dbReference type="NCBI Taxonomy" id="64971"/>
    <lineage>
        <taxon>Bacteria</taxon>
        <taxon>Pseudomonadati</taxon>
        <taxon>Pseudomonadota</taxon>
        <taxon>Gammaproteobacteria</taxon>
        <taxon>Oceanospirillales</taxon>
        <taxon>Oceanospirillaceae</taxon>
        <taxon>Allopseudospirillum</taxon>
    </lineage>
</organism>
<dbReference type="InterPro" id="IPR003660">
    <property type="entry name" value="HAMP_dom"/>
</dbReference>
<dbReference type="PANTHER" id="PTHR32089:SF112">
    <property type="entry name" value="LYSOZYME-LIKE PROTEIN-RELATED"/>
    <property type="match status" value="1"/>
</dbReference>
<evidence type="ECO:0000259" key="9">
    <source>
        <dbReference type="PROSITE" id="PS50885"/>
    </source>
</evidence>
<feature type="signal peptide" evidence="7">
    <location>
        <begin position="1"/>
        <end position="23"/>
    </location>
</feature>
<dbReference type="STRING" id="64971.SAMN05421831_1065"/>
<reference evidence="11" key="1">
    <citation type="submission" date="2016-10" db="EMBL/GenBank/DDBJ databases">
        <authorList>
            <person name="Varghese N."/>
            <person name="Submissions S."/>
        </authorList>
    </citation>
    <scope>NUCLEOTIDE SEQUENCE [LARGE SCALE GENOMIC DNA]</scope>
    <source>
        <strain evidence="11">DSM 7165</strain>
    </source>
</reference>
<dbReference type="SUPFAM" id="SSF58104">
    <property type="entry name" value="Methyl-accepting chemotaxis protein (MCP) signaling domain"/>
    <property type="match status" value="1"/>
</dbReference>
<keyword evidence="6" id="KW-1133">Transmembrane helix</keyword>
<proteinExistence type="inferred from homology"/>
<evidence type="ECO:0000256" key="5">
    <source>
        <dbReference type="SAM" id="Coils"/>
    </source>
</evidence>
<evidence type="ECO:0000256" key="6">
    <source>
        <dbReference type="SAM" id="Phobius"/>
    </source>
</evidence>
<feature type="domain" description="HAMP" evidence="9">
    <location>
        <begin position="211"/>
        <end position="263"/>
    </location>
</feature>
<keyword evidence="2 4" id="KW-0807">Transducer</keyword>
<feature type="coiled-coil region" evidence="5">
    <location>
        <begin position="353"/>
        <end position="380"/>
    </location>
</feature>
<evidence type="ECO:0000313" key="10">
    <source>
        <dbReference type="EMBL" id="SEI63151.1"/>
    </source>
</evidence>
<evidence type="ECO:0000313" key="11">
    <source>
        <dbReference type="Proteomes" id="UP000242999"/>
    </source>
</evidence>
<accession>A0A1H6S5C5</accession>
<evidence type="ECO:0000256" key="4">
    <source>
        <dbReference type="PROSITE-ProRule" id="PRU00284"/>
    </source>
</evidence>
<dbReference type="GO" id="GO:0006935">
    <property type="term" value="P:chemotaxis"/>
    <property type="evidence" value="ECO:0007669"/>
    <property type="project" value="UniProtKB-ARBA"/>
</dbReference>